<comment type="subcellular location">
    <subcellularLocation>
        <location evidence="1 3">Nucleus</location>
    </subcellularLocation>
</comment>
<feature type="coiled-coil region" evidence="4">
    <location>
        <begin position="358"/>
        <end position="385"/>
    </location>
</feature>
<dbReference type="PANTHER" id="PTHR46554:SF2">
    <property type="entry name" value="TFIIS N-TERMINAL DOMAIN-CONTAINING PROTEIN"/>
    <property type="match status" value="1"/>
</dbReference>
<feature type="compositionally biased region" description="Basic and acidic residues" evidence="5">
    <location>
        <begin position="292"/>
        <end position="305"/>
    </location>
</feature>
<name>A0A7N0ZRD2_KALFE</name>
<evidence type="ECO:0000313" key="7">
    <source>
        <dbReference type="EnsemblPlants" id="Kaladp0016s0386.1.v1.1"/>
    </source>
</evidence>
<dbReference type="PANTHER" id="PTHR46554">
    <property type="entry name" value="MEDIATOR OF RNA POLYMERASE II TRANSCRIPTION SUBUNIT 26A-RELATED"/>
    <property type="match status" value="1"/>
</dbReference>
<dbReference type="Pfam" id="PF08711">
    <property type="entry name" value="Med26"/>
    <property type="match status" value="1"/>
</dbReference>
<evidence type="ECO:0000313" key="8">
    <source>
        <dbReference type="Proteomes" id="UP000594263"/>
    </source>
</evidence>
<dbReference type="AlphaFoldDB" id="A0A7N0ZRD2"/>
<protein>
    <recommendedName>
        <fullName evidence="6">TFIIS N-terminal domain-containing protein</fullName>
    </recommendedName>
</protein>
<dbReference type="InterPro" id="IPR003617">
    <property type="entry name" value="TFIIS/CRSP70_N_sub"/>
</dbReference>
<dbReference type="CDD" id="cd00183">
    <property type="entry name" value="TFIIS_I"/>
    <property type="match status" value="1"/>
</dbReference>
<evidence type="ECO:0000256" key="1">
    <source>
        <dbReference type="ARBA" id="ARBA00004123"/>
    </source>
</evidence>
<feature type="compositionally biased region" description="Basic and acidic residues" evidence="5">
    <location>
        <begin position="262"/>
        <end position="272"/>
    </location>
</feature>
<feature type="compositionally biased region" description="Polar residues" evidence="5">
    <location>
        <begin position="325"/>
        <end position="338"/>
    </location>
</feature>
<sequence>MAGRGLDYWRRYFRSETSDIFEIIECGIMVAAADCPDEFRLKRGRIAELLFSCQSKRCVGCDHVQLCVPVGENDGADVVGRSSCQMKTAPDNYNVSNFSYGDAEALTDEIEEESQLVGEVLRIKEILTNCQDESESVLYESLRRLQFMALTLEILKSTGIGKVVNGLRKHSSNDVSHLAKLLIRLWKEMADEWVKATEQMAEAKNEGTPDSINPSVLDEEEGLPSPPMDEGAFFATPQTMELSQFFEGMDDDGNLRNSGEFSKNRESGRRPSSDNQNSAKRKPQHTINANAVRREYSSVHEHKNQVTDSKPNKPSIAQSGPGRPQKTNAEPQASSLIKHQQALDKAPAQRLDKSKFQEANLEVAKKRLQERYQEAENAKKQRTIQVLDIIPKQAASHFKKPQGRTGNLNRQRLLRRG</sequence>
<dbReference type="OMA" id="PCNSGEY"/>
<feature type="region of interest" description="Disordered" evidence="5">
    <location>
        <begin position="199"/>
        <end position="233"/>
    </location>
</feature>
<dbReference type="Gene3D" id="1.20.930.10">
    <property type="entry name" value="Conserved domain common to transcription factors TFIIS, elongin A, CRSP70"/>
    <property type="match status" value="1"/>
</dbReference>
<dbReference type="Gramene" id="Kaladp0016s0386.1.v1.1">
    <property type="protein sequence ID" value="Kaladp0016s0386.1.v1.1"/>
    <property type="gene ID" value="Kaladp0016s0386.v1.1"/>
</dbReference>
<proteinExistence type="predicted"/>
<evidence type="ECO:0000256" key="5">
    <source>
        <dbReference type="SAM" id="MobiDB-lite"/>
    </source>
</evidence>
<dbReference type="Proteomes" id="UP000594263">
    <property type="component" value="Unplaced"/>
</dbReference>
<dbReference type="EnsemblPlants" id="Kaladp0016s0386.1.v1.1">
    <property type="protein sequence ID" value="Kaladp0016s0386.1.v1.1"/>
    <property type="gene ID" value="Kaladp0016s0386.v1.1"/>
</dbReference>
<dbReference type="PROSITE" id="PS51319">
    <property type="entry name" value="TFIIS_N"/>
    <property type="match status" value="1"/>
</dbReference>
<dbReference type="SMART" id="SM00509">
    <property type="entry name" value="TFS2N"/>
    <property type="match status" value="1"/>
</dbReference>
<keyword evidence="8" id="KW-1185">Reference proteome</keyword>
<evidence type="ECO:0000256" key="2">
    <source>
        <dbReference type="ARBA" id="ARBA00023242"/>
    </source>
</evidence>
<dbReference type="GO" id="GO:0005634">
    <property type="term" value="C:nucleus"/>
    <property type="evidence" value="ECO:0007669"/>
    <property type="project" value="UniProtKB-SubCell"/>
</dbReference>
<feature type="region of interest" description="Disordered" evidence="5">
    <location>
        <begin position="248"/>
        <end position="354"/>
    </location>
</feature>
<accession>A0A7N0ZRD2</accession>
<reference evidence="7" key="1">
    <citation type="submission" date="2021-01" db="UniProtKB">
        <authorList>
            <consortium name="EnsemblPlants"/>
        </authorList>
    </citation>
    <scope>IDENTIFICATION</scope>
</reference>
<feature type="domain" description="TFIIS N-terminal" evidence="6">
    <location>
        <begin position="118"/>
        <end position="193"/>
    </location>
</feature>
<evidence type="ECO:0000256" key="4">
    <source>
        <dbReference type="SAM" id="Coils"/>
    </source>
</evidence>
<evidence type="ECO:0000259" key="6">
    <source>
        <dbReference type="PROSITE" id="PS51319"/>
    </source>
</evidence>
<organism evidence="7 8">
    <name type="scientific">Kalanchoe fedtschenkoi</name>
    <name type="common">Lavender scallops</name>
    <name type="synonym">South American air plant</name>
    <dbReference type="NCBI Taxonomy" id="63787"/>
    <lineage>
        <taxon>Eukaryota</taxon>
        <taxon>Viridiplantae</taxon>
        <taxon>Streptophyta</taxon>
        <taxon>Embryophyta</taxon>
        <taxon>Tracheophyta</taxon>
        <taxon>Spermatophyta</taxon>
        <taxon>Magnoliopsida</taxon>
        <taxon>eudicotyledons</taxon>
        <taxon>Gunneridae</taxon>
        <taxon>Pentapetalae</taxon>
        <taxon>Saxifragales</taxon>
        <taxon>Crassulaceae</taxon>
        <taxon>Kalanchoe</taxon>
    </lineage>
</organism>
<evidence type="ECO:0000256" key="3">
    <source>
        <dbReference type="PROSITE-ProRule" id="PRU00649"/>
    </source>
</evidence>
<keyword evidence="4" id="KW-0175">Coiled coil</keyword>
<dbReference type="SUPFAM" id="SSF47676">
    <property type="entry name" value="Conserved domain common to transcription factors TFIIS, elongin A, CRSP70"/>
    <property type="match status" value="1"/>
</dbReference>
<feature type="region of interest" description="Disordered" evidence="5">
    <location>
        <begin position="395"/>
        <end position="417"/>
    </location>
</feature>
<dbReference type="InterPro" id="IPR017923">
    <property type="entry name" value="TFIIS_N"/>
</dbReference>
<dbReference type="InterPro" id="IPR035441">
    <property type="entry name" value="TFIIS/LEDGF_dom_sf"/>
</dbReference>
<keyword evidence="2 3" id="KW-0539">Nucleus</keyword>